<evidence type="ECO:0000313" key="2">
    <source>
        <dbReference type="Proteomes" id="UP000030012"/>
    </source>
</evidence>
<name>A0A0A0I2V2_CLONO</name>
<sequence>MTILERLKLELSNKDYFTQCEYKVFLEENSLSAGDNYNKKLHQKDLLYTCIDILEAVSNDVDMMRKVSDGTMEFTTDSAYKFIQDRIQKIKEKIATIPTDEEVVKNDSFCLMFSKRR</sequence>
<protein>
    <submittedName>
        <fullName evidence="1">Uncharacterized protein</fullName>
    </submittedName>
</protein>
<comment type="caution">
    <text evidence="1">The sequence shown here is derived from an EMBL/GenBank/DDBJ whole genome shotgun (WGS) entry which is preliminary data.</text>
</comment>
<gene>
    <name evidence="1" type="ORF">Z968_11290</name>
</gene>
<dbReference type="OrthoDB" id="48873at2"/>
<accession>A0A0A0I2V2</accession>
<proteinExistence type="predicted"/>
<dbReference type="RefSeq" id="WP_039256103.1">
    <property type="nucleotide sequence ID" value="NZ_JENJ01000065.1"/>
</dbReference>
<dbReference type="Proteomes" id="UP000030012">
    <property type="component" value="Unassembled WGS sequence"/>
</dbReference>
<dbReference type="AlphaFoldDB" id="A0A0A0I2V2"/>
<organism evidence="1 2">
    <name type="scientific">Clostridium novyi A str. 4552</name>
    <dbReference type="NCBI Taxonomy" id="1444289"/>
    <lineage>
        <taxon>Bacteria</taxon>
        <taxon>Bacillati</taxon>
        <taxon>Bacillota</taxon>
        <taxon>Clostridia</taxon>
        <taxon>Eubacteriales</taxon>
        <taxon>Clostridiaceae</taxon>
        <taxon>Clostridium</taxon>
    </lineage>
</organism>
<reference evidence="1 2" key="1">
    <citation type="submission" date="2014-01" db="EMBL/GenBank/DDBJ databases">
        <title>Plasmidome dynamics in the species complex Clostridium novyi sensu lato converts strains of independent lineages into distinctly different pathogens.</title>
        <authorList>
            <person name="Skarin H."/>
            <person name="Segerman B."/>
        </authorList>
    </citation>
    <scope>NUCLEOTIDE SEQUENCE [LARGE SCALE GENOMIC DNA]</scope>
    <source>
        <strain evidence="1 2">4552</strain>
    </source>
</reference>
<dbReference type="EMBL" id="JENJ01000065">
    <property type="protein sequence ID" value="KGM94641.1"/>
    <property type="molecule type" value="Genomic_DNA"/>
</dbReference>
<evidence type="ECO:0000313" key="1">
    <source>
        <dbReference type="EMBL" id="KGM94641.1"/>
    </source>
</evidence>